<keyword evidence="2" id="KW-1185">Reference proteome</keyword>
<accession>A0A314L690</accession>
<dbReference type="PANTHER" id="PTHR46694:SF1">
    <property type="entry name" value="AT-RICH INTERACTIVE DOMAIN-CONTAINING PROTEIN 4"/>
    <property type="match status" value="1"/>
</dbReference>
<comment type="caution">
    <text evidence="1">The sequence shown here is derived from an EMBL/GenBank/DDBJ whole genome shotgun (WGS) entry which is preliminary data.</text>
</comment>
<evidence type="ECO:0000313" key="1">
    <source>
        <dbReference type="EMBL" id="OIT37065.1"/>
    </source>
</evidence>
<name>A0A314L690_NICAT</name>
<dbReference type="PANTHER" id="PTHR46694">
    <property type="entry name" value="AT-RICH INTERACTIVE DOMAIN-CONTAINING PROTEIN 4"/>
    <property type="match status" value="1"/>
</dbReference>
<sequence>MSVACGTKVFEVCLKVPTWASASQEEFLKDVMQFLILRGHSRLVPQCGLAEFPDVILNGKLLNLFNLYREGWFSCWHWHHLERTSFLKDAKSHAQLNPMAYIPVEDFGVAISQNATRSWCERHYMTTVGYQYVSVSCVAYSVCDVVSAKLARQAEAVCNASPVELQFLSQRRRSMTVLIERV</sequence>
<organism evidence="1 2">
    <name type="scientific">Nicotiana attenuata</name>
    <name type="common">Coyote tobacco</name>
    <dbReference type="NCBI Taxonomy" id="49451"/>
    <lineage>
        <taxon>Eukaryota</taxon>
        <taxon>Viridiplantae</taxon>
        <taxon>Streptophyta</taxon>
        <taxon>Embryophyta</taxon>
        <taxon>Tracheophyta</taxon>
        <taxon>Spermatophyta</taxon>
        <taxon>Magnoliopsida</taxon>
        <taxon>eudicotyledons</taxon>
        <taxon>Gunneridae</taxon>
        <taxon>Pentapetalae</taxon>
        <taxon>asterids</taxon>
        <taxon>lamiids</taxon>
        <taxon>Solanales</taxon>
        <taxon>Solanaceae</taxon>
        <taxon>Nicotianoideae</taxon>
        <taxon>Nicotianeae</taxon>
        <taxon>Nicotiana</taxon>
    </lineage>
</organism>
<reference evidence="1" key="1">
    <citation type="submission" date="2016-11" db="EMBL/GenBank/DDBJ databases">
        <title>The genome of Nicotiana attenuata.</title>
        <authorList>
            <person name="Xu S."/>
            <person name="Brockmoeller T."/>
            <person name="Gaquerel E."/>
            <person name="Navarro A."/>
            <person name="Kuhl H."/>
            <person name="Gase K."/>
            <person name="Ling Z."/>
            <person name="Zhou W."/>
            <person name="Kreitzer C."/>
            <person name="Stanke M."/>
            <person name="Tang H."/>
            <person name="Lyons E."/>
            <person name="Pandey P."/>
            <person name="Pandey S.P."/>
            <person name="Timmermann B."/>
            <person name="Baldwin I.T."/>
        </authorList>
    </citation>
    <scope>NUCLEOTIDE SEQUENCE [LARGE SCALE GENOMIC DNA]</scope>
    <source>
        <strain evidence="1">UT</strain>
    </source>
</reference>
<dbReference type="STRING" id="49451.A0A314L690"/>
<dbReference type="Proteomes" id="UP000187609">
    <property type="component" value="Unassembled WGS sequence"/>
</dbReference>
<proteinExistence type="predicted"/>
<evidence type="ECO:0000313" key="2">
    <source>
        <dbReference type="Proteomes" id="UP000187609"/>
    </source>
</evidence>
<dbReference type="AlphaFoldDB" id="A0A314L690"/>
<dbReference type="SMR" id="A0A314L690"/>
<dbReference type="InterPro" id="IPR042293">
    <property type="entry name" value="ARID4"/>
</dbReference>
<dbReference type="Gramene" id="OIT37065">
    <property type="protein sequence ID" value="OIT37065"/>
    <property type="gene ID" value="A4A49_01002"/>
</dbReference>
<dbReference type="EMBL" id="MJEQ01000355">
    <property type="protein sequence ID" value="OIT37065.1"/>
    <property type="molecule type" value="Genomic_DNA"/>
</dbReference>
<gene>
    <name evidence="1" type="primary">ARID4_0</name>
    <name evidence="1" type="ORF">A4A49_01002</name>
</gene>
<protein>
    <submittedName>
        <fullName evidence="1">At-rich interactive domain-containing protein 4</fullName>
    </submittedName>
</protein>